<gene>
    <name evidence="3" type="ORF">UFOPK1939_01012</name>
</gene>
<accession>A0A6J6IS99</accession>
<dbReference type="Pfam" id="PF00903">
    <property type="entry name" value="Glyoxalase"/>
    <property type="match status" value="1"/>
</dbReference>
<dbReference type="AlphaFoldDB" id="A0A6J6IS99"/>
<reference evidence="3" key="1">
    <citation type="submission" date="2020-05" db="EMBL/GenBank/DDBJ databases">
        <authorList>
            <person name="Chiriac C."/>
            <person name="Salcher M."/>
            <person name="Ghai R."/>
            <person name="Kavagutti S V."/>
        </authorList>
    </citation>
    <scope>NUCLEOTIDE SEQUENCE</scope>
</reference>
<organism evidence="3">
    <name type="scientific">freshwater metagenome</name>
    <dbReference type="NCBI Taxonomy" id="449393"/>
    <lineage>
        <taxon>unclassified sequences</taxon>
        <taxon>metagenomes</taxon>
        <taxon>ecological metagenomes</taxon>
    </lineage>
</organism>
<dbReference type="GO" id="GO:0046872">
    <property type="term" value="F:metal ion binding"/>
    <property type="evidence" value="ECO:0007669"/>
    <property type="project" value="UniProtKB-KW"/>
</dbReference>
<dbReference type="InterPro" id="IPR004360">
    <property type="entry name" value="Glyas_Fos-R_dOase_dom"/>
</dbReference>
<evidence type="ECO:0000313" key="3">
    <source>
        <dbReference type="EMBL" id="CAB4627278.1"/>
    </source>
</evidence>
<dbReference type="GO" id="GO:0046491">
    <property type="term" value="P:L-methylmalonyl-CoA metabolic process"/>
    <property type="evidence" value="ECO:0007669"/>
    <property type="project" value="TreeGrafter"/>
</dbReference>
<sequence>MAITGLNHVGLSTPDIDRANAFYRDGLGFSEIISFAWPVGTPGADAGLGLTNTAASVTVLLTGNSYLEVLQFDSPRPIAFDSPPTLRREGISHIGLEVTDLDSATDLVVASGGAVDPRLSATNNSRLVRDPDGNIIELHMSSQDDPLDYRQLRVHTPGGLDGEPQPFTPARRDVVKGLSFAGITTARTADLTDFYTNANLHPSNTSSWESSESAARAALTTAKSGTSTPVSVGNAYLDFIEFRDQPIALKPTDARIIEYGFNHLCFDVVGIDTTHQALTQAGMTCFAPWINMPGGTSAMGYALDVSRNPVELLEHLSARSIMWPGHLSV</sequence>
<dbReference type="Gene3D" id="3.10.180.10">
    <property type="entry name" value="2,3-Dihydroxybiphenyl 1,2-Dioxygenase, domain 1"/>
    <property type="match status" value="2"/>
</dbReference>
<feature type="domain" description="VOC" evidence="2">
    <location>
        <begin position="5"/>
        <end position="141"/>
    </location>
</feature>
<name>A0A6J6IS99_9ZZZZ</name>
<evidence type="ECO:0000259" key="2">
    <source>
        <dbReference type="PROSITE" id="PS51819"/>
    </source>
</evidence>
<dbReference type="PANTHER" id="PTHR43048:SF3">
    <property type="entry name" value="METHYLMALONYL-COA EPIMERASE, MITOCHONDRIAL"/>
    <property type="match status" value="1"/>
</dbReference>
<dbReference type="SUPFAM" id="SSF54593">
    <property type="entry name" value="Glyoxalase/Bleomycin resistance protein/Dihydroxybiphenyl dioxygenase"/>
    <property type="match status" value="2"/>
</dbReference>
<dbReference type="EMBL" id="CAEZVF010000175">
    <property type="protein sequence ID" value="CAB4627278.1"/>
    <property type="molecule type" value="Genomic_DNA"/>
</dbReference>
<protein>
    <submittedName>
        <fullName evidence="3">Unannotated protein</fullName>
    </submittedName>
</protein>
<dbReference type="InterPro" id="IPR037523">
    <property type="entry name" value="VOC_core"/>
</dbReference>
<dbReference type="PANTHER" id="PTHR43048">
    <property type="entry name" value="METHYLMALONYL-COA EPIMERASE"/>
    <property type="match status" value="1"/>
</dbReference>
<keyword evidence="1" id="KW-0479">Metal-binding</keyword>
<evidence type="ECO:0000256" key="1">
    <source>
        <dbReference type="ARBA" id="ARBA00022723"/>
    </source>
</evidence>
<dbReference type="GO" id="GO:0004493">
    <property type="term" value="F:methylmalonyl-CoA epimerase activity"/>
    <property type="evidence" value="ECO:0007669"/>
    <property type="project" value="TreeGrafter"/>
</dbReference>
<dbReference type="InterPro" id="IPR051785">
    <property type="entry name" value="MMCE/EMCE_epimerase"/>
</dbReference>
<proteinExistence type="predicted"/>
<dbReference type="InterPro" id="IPR029068">
    <property type="entry name" value="Glyas_Bleomycin-R_OHBP_Dase"/>
</dbReference>
<dbReference type="PROSITE" id="PS51819">
    <property type="entry name" value="VOC"/>
    <property type="match status" value="1"/>
</dbReference>